<dbReference type="EMBL" id="WVHS01000002">
    <property type="protein sequence ID" value="MXV16010.1"/>
    <property type="molecule type" value="Genomic_DNA"/>
</dbReference>
<sequence length="311" mass="34678">MKKKILLAAAMIWLTSCGKEPSLGSASLDSGFYMDPSLTDPGNYLLSSKKPNPTIPEMQKPVIIAIHGFGATTFEWDELRTWMGARTDFYLSQVLLGGHGRDFHTFKSASWEDWRAPIMTEYEKLASLGYNNISFAGSSAGCTLLLEMLADGYFNDRLKPKHIFMVDPFVIPSDKSLSIVGLLGPMVGYTTVDNTSGEERYYYNFRPVETLKELNEISGLVRKKLEQGFRLPEACTLKVFKSDKDEVADPVSALLIYKGVKTRGGEPIQVTMISSKLHVFTRLDERKNSPTAQDRANQLAAFSEMAMVVTQ</sequence>
<evidence type="ECO:0000313" key="1">
    <source>
        <dbReference type="EMBL" id="MXV16010.1"/>
    </source>
</evidence>
<dbReference type="AlphaFoldDB" id="A0A7K1XYF7"/>
<proteinExistence type="predicted"/>
<protein>
    <submittedName>
        <fullName evidence="1">Esterase</fullName>
    </submittedName>
</protein>
<comment type="caution">
    <text evidence="1">The sequence shown here is derived from an EMBL/GenBank/DDBJ whole genome shotgun (WGS) entry which is preliminary data.</text>
</comment>
<name>A0A7K1XYF7_9SPHI</name>
<dbReference type="RefSeq" id="WP_160906970.1">
    <property type="nucleotide sequence ID" value="NZ_WVHS01000002.1"/>
</dbReference>
<dbReference type="Gene3D" id="3.40.50.1820">
    <property type="entry name" value="alpha/beta hydrolase"/>
    <property type="match status" value="1"/>
</dbReference>
<dbReference type="Proteomes" id="UP000451233">
    <property type="component" value="Unassembled WGS sequence"/>
</dbReference>
<accession>A0A7K1XYF7</accession>
<dbReference type="InterPro" id="IPR029058">
    <property type="entry name" value="AB_hydrolase_fold"/>
</dbReference>
<keyword evidence="2" id="KW-1185">Reference proteome</keyword>
<reference evidence="1 2" key="1">
    <citation type="submission" date="2019-11" db="EMBL/GenBank/DDBJ databases">
        <title>Pedobacter sp. HMF7056 Genome sequencing and assembly.</title>
        <authorList>
            <person name="Kang H."/>
            <person name="Kim H."/>
            <person name="Joh K."/>
        </authorList>
    </citation>
    <scope>NUCLEOTIDE SEQUENCE [LARGE SCALE GENOMIC DNA]</scope>
    <source>
        <strain evidence="1 2">HMF7056</strain>
    </source>
</reference>
<organism evidence="1 2">
    <name type="scientific">Hufsiella ginkgonis</name>
    <dbReference type="NCBI Taxonomy" id="2695274"/>
    <lineage>
        <taxon>Bacteria</taxon>
        <taxon>Pseudomonadati</taxon>
        <taxon>Bacteroidota</taxon>
        <taxon>Sphingobacteriia</taxon>
        <taxon>Sphingobacteriales</taxon>
        <taxon>Sphingobacteriaceae</taxon>
        <taxon>Hufsiella</taxon>
    </lineage>
</organism>
<evidence type="ECO:0000313" key="2">
    <source>
        <dbReference type="Proteomes" id="UP000451233"/>
    </source>
</evidence>
<gene>
    <name evidence="1" type="ORF">GS398_11905</name>
</gene>
<dbReference type="PROSITE" id="PS51257">
    <property type="entry name" value="PROKAR_LIPOPROTEIN"/>
    <property type="match status" value="1"/>
</dbReference>
<dbReference type="SUPFAM" id="SSF53474">
    <property type="entry name" value="alpha/beta-Hydrolases"/>
    <property type="match status" value="1"/>
</dbReference>